<dbReference type="RefSeq" id="WP_108032803.1">
    <property type="nucleotide sequence ID" value="NZ_QAOM01000010.1"/>
</dbReference>
<dbReference type="InterPro" id="IPR018113">
    <property type="entry name" value="PTrfase_EIIB_Cys"/>
</dbReference>
<accession>A0A2T5IK42</accession>
<dbReference type="InterPro" id="IPR003352">
    <property type="entry name" value="PTS_EIIC"/>
</dbReference>
<gene>
    <name evidence="15" type="ORF">C8U37_11090</name>
</gene>
<dbReference type="PROSITE" id="PS01035">
    <property type="entry name" value="PTS_EIIB_TYPE_1_CYS"/>
    <property type="match status" value="1"/>
</dbReference>
<keyword evidence="8" id="KW-0418">Kinase</keyword>
<keyword evidence="16" id="KW-1185">Reference proteome</keyword>
<evidence type="ECO:0000256" key="1">
    <source>
        <dbReference type="ARBA" id="ARBA00004651"/>
    </source>
</evidence>
<dbReference type="SUPFAM" id="SSF55604">
    <property type="entry name" value="Glucose permease domain IIB"/>
    <property type="match status" value="1"/>
</dbReference>
<dbReference type="InterPro" id="IPR013013">
    <property type="entry name" value="PTS_EIIC_1"/>
</dbReference>
<feature type="transmembrane region" description="Helical" evidence="12">
    <location>
        <begin position="374"/>
        <end position="391"/>
    </location>
</feature>
<feature type="transmembrane region" description="Helical" evidence="12">
    <location>
        <begin position="154"/>
        <end position="174"/>
    </location>
</feature>
<dbReference type="InterPro" id="IPR001996">
    <property type="entry name" value="PTS_IIB_1"/>
</dbReference>
<dbReference type="AlphaFoldDB" id="A0A2T5IK42"/>
<keyword evidence="10 12" id="KW-0472">Membrane</keyword>
<evidence type="ECO:0000256" key="7">
    <source>
        <dbReference type="ARBA" id="ARBA00022692"/>
    </source>
</evidence>
<evidence type="ECO:0000256" key="6">
    <source>
        <dbReference type="ARBA" id="ARBA00022683"/>
    </source>
</evidence>
<dbReference type="EMBL" id="QAOM01000010">
    <property type="protein sequence ID" value="PTQ84173.1"/>
    <property type="molecule type" value="Genomic_DNA"/>
</dbReference>
<feature type="domain" description="PTS EIIC type-1" evidence="14">
    <location>
        <begin position="121"/>
        <end position="479"/>
    </location>
</feature>
<feature type="transmembrane region" description="Helical" evidence="12">
    <location>
        <begin position="258"/>
        <end position="283"/>
    </location>
</feature>
<evidence type="ECO:0000256" key="9">
    <source>
        <dbReference type="ARBA" id="ARBA00022989"/>
    </source>
</evidence>
<dbReference type="CDD" id="cd00212">
    <property type="entry name" value="PTS_IIB_glc"/>
    <property type="match status" value="1"/>
</dbReference>
<evidence type="ECO:0000256" key="10">
    <source>
        <dbReference type="ARBA" id="ARBA00023136"/>
    </source>
</evidence>
<keyword evidence="6" id="KW-0598">Phosphotransferase system</keyword>
<dbReference type="PANTHER" id="PTHR30175:SF7">
    <property type="entry name" value="NEGATIVE REGULATOR OF SACY ACTIVITY"/>
    <property type="match status" value="1"/>
</dbReference>
<dbReference type="InterPro" id="IPR036878">
    <property type="entry name" value="Glu_permease_IIB"/>
</dbReference>
<keyword evidence="7 12" id="KW-0812">Transmembrane</keyword>
<keyword evidence="3" id="KW-1003">Cell membrane</keyword>
<evidence type="ECO:0000256" key="12">
    <source>
        <dbReference type="SAM" id="Phobius"/>
    </source>
</evidence>
<dbReference type="Pfam" id="PF00367">
    <property type="entry name" value="PTS_EIIB"/>
    <property type="match status" value="1"/>
</dbReference>
<feature type="transmembrane region" description="Helical" evidence="12">
    <location>
        <begin position="186"/>
        <end position="207"/>
    </location>
</feature>
<evidence type="ECO:0000256" key="4">
    <source>
        <dbReference type="ARBA" id="ARBA00022597"/>
    </source>
</evidence>
<evidence type="ECO:0000256" key="3">
    <source>
        <dbReference type="ARBA" id="ARBA00022475"/>
    </source>
</evidence>
<feature type="transmembrane region" description="Helical" evidence="12">
    <location>
        <begin position="227"/>
        <end position="246"/>
    </location>
</feature>
<dbReference type="Proteomes" id="UP000244161">
    <property type="component" value="Unassembled WGS sequence"/>
</dbReference>
<dbReference type="GO" id="GO:0008982">
    <property type="term" value="F:protein-N(PI)-phosphohistidine-sugar phosphotransferase activity"/>
    <property type="evidence" value="ECO:0007669"/>
    <property type="project" value="InterPro"/>
</dbReference>
<dbReference type="GO" id="GO:0009401">
    <property type="term" value="P:phosphoenolpyruvate-dependent sugar phosphotransferase system"/>
    <property type="evidence" value="ECO:0007669"/>
    <property type="project" value="UniProtKB-KW"/>
</dbReference>
<proteinExistence type="predicted"/>
<keyword evidence="9 12" id="KW-1133">Transmembrane helix</keyword>
<dbReference type="Gene3D" id="3.30.1360.60">
    <property type="entry name" value="Glucose permease domain IIB"/>
    <property type="match status" value="1"/>
</dbReference>
<dbReference type="InterPro" id="IPR050558">
    <property type="entry name" value="PTS_Sugar-Specific_Components"/>
</dbReference>
<evidence type="ECO:0000256" key="11">
    <source>
        <dbReference type="PROSITE-ProRule" id="PRU00421"/>
    </source>
</evidence>
<dbReference type="PROSITE" id="PS51098">
    <property type="entry name" value="PTS_EIIB_TYPE_1"/>
    <property type="match status" value="1"/>
</dbReference>
<dbReference type="PANTHER" id="PTHR30175">
    <property type="entry name" value="PHOSPHOTRANSFERASE SYSTEM TRANSPORT PROTEIN"/>
    <property type="match status" value="1"/>
</dbReference>
<keyword evidence="5" id="KW-0808">Transferase</keyword>
<protein>
    <submittedName>
        <fullName evidence="15">PTS system sucrose-specific IIC component</fullName>
    </submittedName>
</protein>
<dbReference type="GO" id="GO:0005886">
    <property type="term" value="C:plasma membrane"/>
    <property type="evidence" value="ECO:0007669"/>
    <property type="project" value="UniProtKB-SubCell"/>
</dbReference>
<comment type="subcellular location">
    <subcellularLocation>
        <location evidence="1">Cell membrane</location>
        <topology evidence="1">Multi-pass membrane protein</topology>
    </subcellularLocation>
</comment>
<dbReference type="GO" id="GO:0090589">
    <property type="term" value="F:protein-phosphocysteine-trehalose phosphotransferase system transporter activity"/>
    <property type="evidence" value="ECO:0007669"/>
    <property type="project" value="TreeGrafter"/>
</dbReference>
<feature type="transmembrane region" description="Helical" evidence="12">
    <location>
        <begin position="113"/>
        <end position="134"/>
    </location>
</feature>
<dbReference type="PROSITE" id="PS51103">
    <property type="entry name" value="PTS_EIIC_TYPE_1"/>
    <property type="match status" value="1"/>
</dbReference>
<evidence type="ECO:0000256" key="2">
    <source>
        <dbReference type="ARBA" id="ARBA00022448"/>
    </source>
</evidence>
<dbReference type="Pfam" id="PF02378">
    <property type="entry name" value="PTS_EIIC"/>
    <property type="match status" value="1"/>
</dbReference>
<evidence type="ECO:0000313" key="15">
    <source>
        <dbReference type="EMBL" id="PTQ84173.1"/>
    </source>
</evidence>
<feature type="transmembrane region" description="Helical" evidence="12">
    <location>
        <begin position="442"/>
        <end position="463"/>
    </location>
</feature>
<keyword evidence="2" id="KW-0813">Transport</keyword>
<sequence>MSKKYEAICQALVENVGGQDNILFVTHCATRLRLVLQDNTLAQMENIQNIEHVKGAFVAGDQLQVVFGAGLVNSIYDEFVAYTGNKTGDELRQTVSQQKQNPFQRFIKAISDVFIEIMPSILAAALLMGLSSLLSTKGLFGPRSIVEIVPAIAGLNRVISIASSGIFAFLPMIVAYSSTKRFGGRAALGLAIGAVMVHPNLADAFTVASGNLEPETVKLLGLSVDLVGFQGGIIIALMIGFVVAWLDRFFNKILPDIITFVMTPMLTILISSLLLFTIIGPLGRELGNGLTNSLLWATEHLGIFGYMLFAGVQQLIVISGLHHTFGAIESQLIANTGRDFLNPLMSVALLGQGGAVLGYMLLNRHDKKVREVSVSAFTSVLFGISEPALFGVTVKYKFPLIAGCIAGAVSGGYAYLTKLTAVGYGTTGVPGFTIVDPANNGYLHFVVAHLLAVSVGCALTYFWGKAVATKTANGPVIDQEVEV</sequence>
<dbReference type="GO" id="GO:0015771">
    <property type="term" value="P:trehalose transport"/>
    <property type="evidence" value="ECO:0007669"/>
    <property type="project" value="TreeGrafter"/>
</dbReference>
<keyword evidence="4" id="KW-0762">Sugar transport</keyword>
<evidence type="ECO:0000259" key="13">
    <source>
        <dbReference type="PROSITE" id="PS51098"/>
    </source>
</evidence>
<feature type="transmembrane region" description="Helical" evidence="12">
    <location>
        <begin position="303"/>
        <end position="328"/>
    </location>
</feature>
<evidence type="ECO:0000256" key="5">
    <source>
        <dbReference type="ARBA" id="ARBA00022679"/>
    </source>
</evidence>
<dbReference type="GO" id="GO:0016301">
    <property type="term" value="F:kinase activity"/>
    <property type="evidence" value="ECO:0007669"/>
    <property type="project" value="UniProtKB-KW"/>
</dbReference>
<evidence type="ECO:0000313" key="16">
    <source>
        <dbReference type="Proteomes" id="UP000244161"/>
    </source>
</evidence>
<organism evidence="15 16">
    <name type="scientific">Trichococcus patagoniensis</name>
    <dbReference type="NCBI Taxonomy" id="382641"/>
    <lineage>
        <taxon>Bacteria</taxon>
        <taxon>Bacillati</taxon>
        <taxon>Bacillota</taxon>
        <taxon>Bacilli</taxon>
        <taxon>Lactobacillales</taxon>
        <taxon>Carnobacteriaceae</taxon>
        <taxon>Trichococcus</taxon>
    </lineage>
</organism>
<feature type="active site" description="Phosphocysteine intermediate; for EIIB activity" evidence="11">
    <location>
        <position position="28"/>
    </location>
</feature>
<name>A0A2T5IK42_9LACT</name>
<comment type="caution">
    <text evidence="15">The sequence shown here is derived from an EMBL/GenBank/DDBJ whole genome shotgun (WGS) entry which is preliminary data.</text>
</comment>
<feature type="transmembrane region" description="Helical" evidence="12">
    <location>
        <begin position="340"/>
        <end position="362"/>
    </location>
</feature>
<reference evidence="15 16" key="1">
    <citation type="submission" date="2018-04" db="EMBL/GenBank/DDBJ databases">
        <title>Genomic Encyclopedia of Archaeal and Bacterial Type Strains, Phase II (KMG-II): from individual species to whole genera.</title>
        <authorList>
            <person name="Goeker M."/>
        </authorList>
    </citation>
    <scope>NUCLEOTIDE SEQUENCE [LARGE SCALE GENOMIC DNA]</scope>
    <source>
        <strain evidence="15 16">DSM 18806</strain>
    </source>
</reference>
<dbReference type="FunFam" id="3.30.1360.60:FF:000001">
    <property type="entry name" value="PTS system glucose-specific IIBC component PtsG"/>
    <property type="match status" value="1"/>
</dbReference>
<dbReference type="OrthoDB" id="9769191at2"/>
<feature type="transmembrane region" description="Helical" evidence="12">
    <location>
        <begin position="398"/>
        <end position="416"/>
    </location>
</feature>
<feature type="domain" description="PTS EIIB type-1" evidence="13">
    <location>
        <begin position="6"/>
        <end position="89"/>
    </location>
</feature>
<evidence type="ECO:0000259" key="14">
    <source>
        <dbReference type="PROSITE" id="PS51103"/>
    </source>
</evidence>
<evidence type="ECO:0000256" key="8">
    <source>
        <dbReference type="ARBA" id="ARBA00022777"/>
    </source>
</evidence>